<proteinExistence type="predicted"/>
<evidence type="ECO:0000313" key="2">
    <source>
        <dbReference type="Proteomes" id="UP000572528"/>
    </source>
</evidence>
<reference evidence="1 2" key="1">
    <citation type="submission" date="2020-07" db="EMBL/GenBank/DDBJ databases">
        <title>MOT database genomes.</title>
        <authorList>
            <person name="Joseph S."/>
            <person name="Aduse-Opoku J."/>
            <person name="Hashim A."/>
            <person name="Wade W."/>
            <person name="Curtis M."/>
        </authorList>
    </citation>
    <scope>NUCLEOTIDE SEQUENCE [LARGE SCALE GENOMIC DNA]</scope>
    <source>
        <strain evidence="1 2">WMus004</strain>
    </source>
</reference>
<protein>
    <submittedName>
        <fullName evidence="1">Uncharacterized protein</fullName>
    </submittedName>
</protein>
<gene>
    <name evidence="1" type="ORF">HZZ05_10920</name>
</gene>
<dbReference type="Proteomes" id="UP000572528">
    <property type="component" value="Unassembled WGS sequence"/>
</dbReference>
<name>A0A853EPC8_9ACTO</name>
<comment type="caution">
    <text evidence="1">The sequence shown here is derived from an EMBL/GenBank/DDBJ whole genome shotgun (WGS) entry which is preliminary data.</text>
</comment>
<sequence length="352" mass="39183">MIDMHPPVTRYISKELAQELDNEYLTVDPLAIISSRIASLLDTPSVQDDTLPESRKAFYEALGLDRRKDILRYCSIDRERQVALDAITLRHHTAEMLLRFLHGLFTVESDRGKGKASSIWLSVSQTPTQIKIVIKEVLNFAEQNPEFLVRHYLPINAPVTDDLETACSHAERWVRYACYLLSVEDPSLNSAYNKIKHGVAVSARNDLNLGISRVGPDESGNVPLHAFSEENYAPILDGISISFLDAPRIKHKLGVELTRLRVDVPTVLAEAWIIANIHAIFFHAAASTHFNGRDNVTFAPHPGFVLGPAPDSLHGGAPLGIRSTLTLPPDGRSEPRPNCVMFYDRVLPITVD</sequence>
<organism evidence="1 2">
    <name type="scientific">Actinomyces bowdenii</name>
    <dbReference type="NCBI Taxonomy" id="131109"/>
    <lineage>
        <taxon>Bacteria</taxon>
        <taxon>Bacillati</taxon>
        <taxon>Actinomycetota</taxon>
        <taxon>Actinomycetes</taxon>
        <taxon>Actinomycetales</taxon>
        <taxon>Actinomycetaceae</taxon>
        <taxon>Actinomyces</taxon>
    </lineage>
</organism>
<dbReference type="RefSeq" id="WP_179901263.1">
    <property type="nucleotide sequence ID" value="NZ_JACBXV010000188.1"/>
</dbReference>
<evidence type="ECO:0000313" key="1">
    <source>
        <dbReference type="EMBL" id="NYS70011.1"/>
    </source>
</evidence>
<accession>A0A853EPC8</accession>
<dbReference type="EMBL" id="JACBXV010000188">
    <property type="protein sequence ID" value="NYS70011.1"/>
    <property type="molecule type" value="Genomic_DNA"/>
</dbReference>
<dbReference type="AlphaFoldDB" id="A0A853EPC8"/>